<keyword evidence="15" id="KW-0732">Signal</keyword>
<dbReference type="FunFam" id="1.10.630.10:FF:000238">
    <property type="entry name" value="Cytochrome P450 2A6"/>
    <property type="match status" value="1"/>
</dbReference>
<evidence type="ECO:0000256" key="1">
    <source>
        <dbReference type="ARBA" id="ARBA00001971"/>
    </source>
</evidence>
<evidence type="ECO:0000256" key="14">
    <source>
        <dbReference type="RuleBase" id="RU000461"/>
    </source>
</evidence>
<protein>
    <submittedName>
        <fullName evidence="16">Cytochrome P450 2B19</fullName>
    </submittedName>
</protein>
<evidence type="ECO:0000313" key="16">
    <source>
        <dbReference type="EMBL" id="KAJ8044337.1"/>
    </source>
</evidence>
<comment type="subcellular location">
    <subcellularLocation>
        <location evidence="3">Endoplasmic reticulum membrane</location>
        <topology evidence="3">Peripheral membrane protein</topology>
    </subcellularLocation>
    <subcellularLocation>
        <location evidence="2">Microsome membrane</location>
        <topology evidence="2">Peripheral membrane protein</topology>
    </subcellularLocation>
</comment>
<dbReference type="PANTHER" id="PTHR24300:SF417">
    <property type="entry name" value="CYTOCHROME P450 508B1-RELATED"/>
    <property type="match status" value="1"/>
</dbReference>
<dbReference type="GO" id="GO:0005506">
    <property type="term" value="F:iron ion binding"/>
    <property type="evidence" value="ECO:0007669"/>
    <property type="project" value="InterPro"/>
</dbReference>
<evidence type="ECO:0000256" key="15">
    <source>
        <dbReference type="SAM" id="SignalP"/>
    </source>
</evidence>
<keyword evidence="12" id="KW-0472">Membrane</keyword>
<evidence type="ECO:0000256" key="8">
    <source>
        <dbReference type="ARBA" id="ARBA00022848"/>
    </source>
</evidence>
<dbReference type="Proteomes" id="UP001152320">
    <property type="component" value="Chromosome 3"/>
</dbReference>
<evidence type="ECO:0000256" key="10">
    <source>
        <dbReference type="ARBA" id="ARBA00023004"/>
    </source>
</evidence>
<keyword evidence="5 13" id="KW-0349">Heme</keyword>
<dbReference type="SUPFAM" id="SSF48264">
    <property type="entry name" value="Cytochrome P450"/>
    <property type="match status" value="1"/>
</dbReference>
<dbReference type="GO" id="GO:0004497">
    <property type="term" value="F:monooxygenase activity"/>
    <property type="evidence" value="ECO:0007669"/>
    <property type="project" value="UniProtKB-KW"/>
</dbReference>
<organism evidence="16 17">
    <name type="scientific">Holothuria leucospilota</name>
    <name type="common">Black long sea cucumber</name>
    <name type="synonym">Mertensiothuria leucospilota</name>
    <dbReference type="NCBI Taxonomy" id="206669"/>
    <lineage>
        <taxon>Eukaryota</taxon>
        <taxon>Metazoa</taxon>
        <taxon>Echinodermata</taxon>
        <taxon>Eleutherozoa</taxon>
        <taxon>Echinozoa</taxon>
        <taxon>Holothuroidea</taxon>
        <taxon>Aspidochirotacea</taxon>
        <taxon>Aspidochirotida</taxon>
        <taxon>Holothuriidae</taxon>
        <taxon>Holothuria</taxon>
    </lineage>
</organism>
<proteinExistence type="inferred from homology"/>
<evidence type="ECO:0000256" key="13">
    <source>
        <dbReference type="PIRSR" id="PIRSR602401-1"/>
    </source>
</evidence>
<feature type="binding site" description="axial binding residue" evidence="13">
    <location>
        <position position="467"/>
    </location>
    <ligand>
        <name>heme</name>
        <dbReference type="ChEBI" id="CHEBI:30413"/>
    </ligand>
    <ligandPart>
        <name>Fe</name>
        <dbReference type="ChEBI" id="CHEBI:18248"/>
    </ligandPart>
</feature>
<feature type="chain" id="PRO_5040307564" evidence="15">
    <location>
        <begin position="26"/>
        <end position="523"/>
    </location>
</feature>
<dbReference type="InterPro" id="IPR002401">
    <property type="entry name" value="Cyt_P450_E_grp-I"/>
</dbReference>
<keyword evidence="6 13" id="KW-0479">Metal-binding</keyword>
<evidence type="ECO:0000256" key="3">
    <source>
        <dbReference type="ARBA" id="ARBA00004406"/>
    </source>
</evidence>
<dbReference type="OrthoDB" id="1844152at2759"/>
<dbReference type="GO" id="GO:0016705">
    <property type="term" value="F:oxidoreductase activity, acting on paired donors, with incorporation or reduction of molecular oxygen"/>
    <property type="evidence" value="ECO:0007669"/>
    <property type="project" value="InterPro"/>
</dbReference>
<evidence type="ECO:0000256" key="5">
    <source>
        <dbReference type="ARBA" id="ARBA00022617"/>
    </source>
</evidence>
<dbReference type="PRINTS" id="PR00385">
    <property type="entry name" value="P450"/>
</dbReference>
<evidence type="ECO:0000256" key="4">
    <source>
        <dbReference type="ARBA" id="ARBA00010617"/>
    </source>
</evidence>
<dbReference type="InterPro" id="IPR017972">
    <property type="entry name" value="Cyt_P450_CS"/>
</dbReference>
<evidence type="ECO:0000256" key="7">
    <source>
        <dbReference type="ARBA" id="ARBA00022824"/>
    </source>
</evidence>
<dbReference type="PROSITE" id="PS00086">
    <property type="entry name" value="CYTOCHROME_P450"/>
    <property type="match status" value="1"/>
</dbReference>
<dbReference type="InterPro" id="IPR050182">
    <property type="entry name" value="Cytochrome_P450_fam2"/>
</dbReference>
<feature type="signal peptide" evidence="15">
    <location>
        <begin position="1"/>
        <end position="25"/>
    </location>
</feature>
<sequence length="523" mass="59531">MEFLVLTLFLVVMAVVLLSIAVSRGIRGCRTPPNLPPGPGGIPVLGYIPWLSATPYRDFQELRKLYGDFYSVRLGRRWHVVLNGSRVIRKALVENGSACSGRPNWILNRILKGKAVANEQPDSHWRMHRSFWYALFRQLGHDRIDKIIKQELGSMKDALNRENGSPIDPSDFVKLTFCNIICMFCFGKRYAAEDPEFHRLQHNADTYMQNLAKASRSLPFCGQAKKVFQDISAGYKGIIKFIKERIEEHKSLRLRDRTRACDDLLDVYFNGNEAIDEVDHIGILPRMQDLNMNDSKLMNGKIASEPRSKNMNGIDEANLPNIVLDIFVGGLETINAAMMWSLLAMVKYPDVQQKIQKELRDKIGPHQIPTFQQINELPYTKAALLEVYRIGNVIPLAIPHRVTQPVVIDGYELPTGTRLLPNIYSAHMDPEEWINPEEFDPTRFLDEKGQVKIPQAFMPFSVGKRVCMGENLARKELFLAFTTVLQNFSLLPADDEKMPNFDGIPGTTRIPLPFKLRAIPLKT</sequence>
<comment type="cofactor">
    <cofactor evidence="1 13">
        <name>heme</name>
        <dbReference type="ChEBI" id="CHEBI:30413"/>
    </cofactor>
</comment>
<evidence type="ECO:0000256" key="9">
    <source>
        <dbReference type="ARBA" id="ARBA00023002"/>
    </source>
</evidence>
<evidence type="ECO:0000256" key="11">
    <source>
        <dbReference type="ARBA" id="ARBA00023033"/>
    </source>
</evidence>
<dbReference type="PRINTS" id="PR00463">
    <property type="entry name" value="EP450I"/>
</dbReference>
<dbReference type="EMBL" id="JAIZAY010000003">
    <property type="protein sequence ID" value="KAJ8044337.1"/>
    <property type="molecule type" value="Genomic_DNA"/>
</dbReference>
<dbReference type="GO" id="GO:0020037">
    <property type="term" value="F:heme binding"/>
    <property type="evidence" value="ECO:0007669"/>
    <property type="project" value="InterPro"/>
</dbReference>
<comment type="similarity">
    <text evidence="4 14">Belongs to the cytochrome P450 family.</text>
</comment>
<keyword evidence="10 13" id="KW-0408">Iron</keyword>
<dbReference type="InterPro" id="IPR001128">
    <property type="entry name" value="Cyt_P450"/>
</dbReference>
<dbReference type="Gene3D" id="1.10.630.10">
    <property type="entry name" value="Cytochrome P450"/>
    <property type="match status" value="1"/>
</dbReference>
<dbReference type="AlphaFoldDB" id="A0A9Q1HCJ0"/>
<evidence type="ECO:0000256" key="2">
    <source>
        <dbReference type="ARBA" id="ARBA00004174"/>
    </source>
</evidence>
<keyword evidence="11 14" id="KW-0503">Monooxygenase</keyword>
<keyword evidence="17" id="KW-1185">Reference proteome</keyword>
<dbReference type="PANTHER" id="PTHR24300">
    <property type="entry name" value="CYTOCHROME P450 508A4-RELATED"/>
    <property type="match status" value="1"/>
</dbReference>
<evidence type="ECO:0000256" key="12">
    <source>
        <dbReference type="ARBA" id="ARBA00023136"/>
    </source>
</evidence>
<evidence type="ECO:0000313" key="17">
    <source>
        <dbReference type="Proteomes" id="UP001152320"/>
    </source>
</evidence>
<evidence type="ECO:0000256" key="6">
    <source>
        <dbReference type="ARBA" id="ARBA00022723"/>
    </source>
</evidence>
<name>A0A9Q1HCJ0_HOLLE</name>
<reference evidence="16" key="1">
    <citation type="submission" date="2021-10" db="EMBL/GenBank/DDBJ databases">
        <title>Tropical sea cucumber genome reveals ecological adaptation and Cuvierian tubules defense mechanism.</title>
        <authorList>
            <person name="Chen T."/>
        </authorList>
    </citation>
    <scope>NUCLEOTIDE SEQUENCE</scope>
    <source>
        <strain evidence="16">Nanhai2018</strain>
        <tissue evidence="16">Muscle</tissue>
    </source>
</reference>
<dbReference type="Pfam" id="PF00067">
    <property type="entry name" value="p450"/>
    <property type="match status" value="1"/>
</dbReference>
<dbReference type="InterPro" id="IPR036396">
    <property type="entry name" value="Cyt_P450_sf"/>
</dbReference>
<accession>A0A9Q1HCJ0</accession>
<dbReference type="GO" id="GO:0005789">
    <property type="term" value="C:endoplasmic reticulum membrane"/>
    <property type="evidence" value="ECO:0007669"/>
    <property type="project" value="UniProtKB-SubCell"/>
</dbReference>
<keyword evidence="8" id="KW-0492">Microsome</keyword>
<comment type="caution">
    <text evidence="16">The sequence shown here is derived from an EMBL/GenBank/DDBJ whole genome shotgun (WGS) entry which is preliminary data.</text>
</comment>
<keyword evidence="9 14" id="KW-0560">Oxidoreductase</keyword>
<keyword evidence="7" id="KW-0256">Endoplasmic reticulum</keyword>
<gene>
    <name evidence="16" type="ORF">HOLleu_07064</name>
</gene>